<evidence type="ECO:0000313" key="2">
    <source>
        <dbReference type="Proteomes" id="UP000095281"/>
    </source>
</evidence>
<evidence type="ECO:0000313" key="3">
    <source>
        <dbReference type="WBParaSite" id="MhA1_Contig458.frz3.gene3"/>
    </source>
</evidence>
<protein>
    <submittedName>
        <fullName evidence="3">Col_cuticle_N domain-containing protein</fullName>
    </submittedName>
</protein>
<keyword evidence="1" id="KW-1133">Transmembrane helix</keyword>
<sequence>MIGNAFPLKNPKESRLLYSGKINFGSCPFDKIEHQINNEQQKINSFNNEIYLSNFVKNQKKLLFITPIIGLLSALFILLTIFIFLIYIQKRPDGVYKTNENNNNNFVPVPPLIPILSKNNYEIEKRKNTSNKLKINEECESLNNNNNVQPQEFFC</sequence>
<feature type="transmembrane region" description="Helical" evidence="1">
    <location>
        <begin position="62"/>
        <end position="88"/>
    </location>
</feature>
<keyword evidence="1" id="KW-0812">Transmembrane</keyword>
<keyword evidence="2" id="KW-1185">Reference proteome</keyword>
<accession>A0A1I8BSE4</accession>
<keyword evidence="1" id="KW-0472">Membrane</keyword>
<evidence type="ECO:0000256" key="1">
    <source>
        <dbReference type="SAM" id="Phobius"/>
    </source>
</evidence>
<dbReference type="AlphaFoldDB" id="A0A1I8BSE4"/>
<reference evidence="3" key="1">
    <citation type="submission" date="2016-11" db="UniProtKB">
        <authorList>
            <consortium name="WormBaseParasite"/>
        </authorList>
    </citation>
    <scope>IDENTIFICATION</scope>
</reference>
<dbReference type="Proteomes" id="UP000095281">
    <property type="component" value="Unplaced"/>
</dbReference>
<organism evidence="2 3">
    <name type="scientific">Meloidogyne hapla</name>
    <name type="common">Root-knot nematode worm</name>
    <dbReference type="NCBI Taxonomy" id="6305"/>
    <lineage>
        <taxon>Eukaryota</taxon>
        <taxon>Metazoa</taxon>
        <taxon>Ecdysozoa</taxon>
        <taxon>Nematoda</taxon>
        <taxon>Chromadorea</taxon>
        <taxon>Rhabditida</taxon>
        <taxon>Tylenchina</taxon>
        <taxon>Tylenchomorpha</taxon>
        <taxon>Tylenchoidea</taxon>
        <taxon>Meloidogynidae</taxon>
        <taxon>Meloidogyninae</taxon>
        <taxon>Meloidogyne</taxon>
    </lineage>
</organism>
<proteinExistence type="predicted"/>
<name>A0A1I8BSE4_MELHA</name>
<dbReference type="WBParaSite" id="MhA1_Contig458.frz3.gene3">
    <property type="protein sequence ID" value="MhA1_Contig458.frz3.gene3"/>
    <property type="gene ID" value="MhA1_Contig458.frz3.gene3"/>
</dbReference>